<dbReference type="SUPFAM" id="SSF53448">
    <property type="entry name" value="Nucleotide-diphospho-sugar transferases"/>
    <property type="match status" value="1"/>
</dbReference>
<dbReference type="OrthoDB" id="9811884at2"/>
<evidence type="ECO:0000313" key="9">
    <source>
        <dbReference type="EMBL" id="SIT50135.1"/>
    </source>
</evidence>
<keyword evidence="6 7" id="KW-0472">Membrane</keyword>
<evidence type="ECO:0000256" key="1">
    <source>
        <dbReference type="ARBA" id="ARBA00004141"/>
    </source>
</evidence>
<accession>A0A1N7SRQ3</accession>
<evidence type="ECO:0000256" key="6">
    <source>
        <dbReference type="ARBA" id="ARBA00023136"/>
    </source>
</evidence>
<proteinExistence type="predicted"/>
<comment type="subcellular location">
    <subcellularLocation>
        <location evidence="1">Membrane</location>
        <topology evidence="1">Multi-pass membrane protein</topology>
    </subcellularLocation>
</comment>
<dbReference type="PANTHER" id="PTHR48090:SF1">
    <property type="entry name" value="PROPHAGE BACTOPRENOL GLUCOSYL TRANSFERASE HOMOLOG"/>
    <property type="match status" value="1"/>
</dbReference>
<evidence type="ECO:0000256" key="5">
    <source>
        <dbReference type="ARBA" id="ARBA00022989"/>
    </source>
</evidence>
<keyword evidence="4 7" id="KW-0812">Transmembrane</keyword>
<keyword evidence="2" id="KW-0328">Glycosyltransferase</keyword>
<dbReference type="EMBL" id="CYGY02000075">
    <property type="protein sequence ID" value="SIT50135.1"/>
    <property type="molecule type" value="Genomic_DNA"/>
</dbReference>
<dbReference type="InterPro" id="IPR050256">
    <property type="entry name" value="Glycosyltransferase_2"/>
</dbReference>
<keyword evidence="5 7" id="KW-1133">Transmembrane helix</keyword>
<dbReference type="AlphaFoldDB" id="A0A1N7SRQ3"/>
<dbReference type="InterPro" id="IPR001173">
    <property type="entry name" value="Glyco_trans_2-like"/>
</dbReference>
<feature type="transmembrane region" description="Helical" evidence="7">
    <location>
        <begin position="254"/>
        <end position="275"/>
    </location>
</feature>
<dbReference type="RefSeq" id="WP_087738878.1">
    <property type="nucleotide sequence ID" value="NZ_CYGY02000075.1"/>
</dbReference>
<evidence type="ECO:0000256" key="7">
    <source>
        <dbReference type="SAM" id="Phobius"/>
    </source>
</evidence>
<keyword evidence="10" id="KW-1185">Reference proteome</keyword>
<protein>
    <submittedName>
        <fullName evidence="9">Glycosyl transferase</fullName>
    </submittedName>
</protein>
<dbReference type="InterPro" id="IPR029044">
    <property type="entry name" value="Nucleotide-diphossugar_trans"/>
</dbReference>
<feature type="transmembrane region" description="Helical" evidence="7">
    <location>
        <begin position="228"/>
        <end position="248"/>
    </location>
</feature>
<dbReference type="GO" id="GO:0016757">
    <property type="term" value="F:glycosyltransferase activity"/>
    <property type="evidence" value="ECO:0007669"/>
    <property type="project" value="UniProtKB-KW"/>
</dbReference>
<reference evidence="9" key="1">
    <citation type="submission" date="2016-12" db="EMBL/GenBank/DDBJ databases">
        <authorList>
            <person name="Moulin L."/>
        </authorList>
    </citation>
    <scope>NUCLEOTIDE SEQUENCE [LARGE SCALE GENOMIC DNA]</scope>
    <source>
        <strain evidence="9">STM 7183</strain>
    </source>
</reference>
<dbReference type="PANTHER" id="PTHR48090">
    <property type="entry name" value="UNDECAPRENYL-PHOSPHATE 4-DEOXY-4-FORMAMIDO-L-ARABINOSE TRANSFERASE-RELATED"/>
    <property type="match status" value="1"/>
</dbReference>
<evidence type="ECO:0000313" key="10">
    <source>
        <dbReference type="Proteomes" id="UP000195569"/>
    </source>
</evidence>
<evidence type="ECO:0000256" key="2">
    <source>
        <dbReference type="ARBA" id="ARBA00022676"/>
    </source>
</evidence>
<evidence type="ECO:0000259" key="8">
    <source>
        <dbReference type="Pfam" id="PF00535"/>
    </source>
</evidence>
<dbReference type="Pfam" id="PF00535">
    <property type="entry name" value="Glycos_transf_2"/>
    <property type="match status" value="1"/>
</dbReference>
<evidence type="ECO:0000256" key="3">
    <source>
        <dbReference type="ARBA" id="ARBA00022679"/>
    </source>
</evidence>
<comment type="caution">
    <text evidence="9">The sequence shown here is derived from an EMBL/GenBank/DDBJ whole genome shotgun (WGS) entry which is preliminary data.</text>
</comment>
<feature type="domain" description="Glycosyltransferase 2-like" evidence="8">
    <location>
        <begin position="5"/>
        <end position="135"/>
    </location>
</feature>
<organism evidence="9 10">
    <name type="scientific">Paraburkholderia piptadeniae</name>
    <dbReference type="NCBI Taxonomy" id="1701573"/>
    <lineage>
        <taxon>Bacteria</taxon>
        <taxon>Pseudomonadati</taxon>
        <taxon>Pseudomonadota</taxon>
        <taxon>Betaproteobacteria</taxon>
        <taxon>Burkholderiales</taxon>
        <taxon>Burkholderiaceae</taxon>
        <taxon>Paraburkholderia</taxon>
    </lineage>
</organism>
<evidence type="ECO:0000256" key="4">
    <source>
        <dbReference type="ARBA" id="ARBA00022692"/>
    </source>
</evidence>
<dbReference type="GO" id="GO:0005886">
    <property type="term" value="C:plasma membrane"/>
    <property type="evidence" value="ECO:0007669"/>
    <property type="project" value="TreeGrafter"/>
</dbReference>
<gene>
    <name evidence="9" type="ORF">BN2476_750078</name>
</gene>
<name>A0A1N7SRQ3_9BURK</name>
<keyword evidence="3 9" id="KW-0808">Transferase</keyword>
<dbReference type="CDD" id="cd04187">
    <property type="entry name" value="DPM1_like_bac"/>
    <property type="match status" value="1"/>
</dbReference>
<dbReference type="Proteomes" id="UP000195569">
    <property type="component" value="Unassembled WGS sequence"/>
</dbReference>
<dbReference type="Gene3D" id="3.90.550.10">
    <property type="entry name" value="Spore Coat Polysaccharide Biosynthesis Protein SpsA, Chain A"/>
    <property type="match status" value="1"/>
</dbReference>
<sequence length="308" mass="34792">MKKISVVTPLFNEQANVAELCRRIAEVMQSIPYDYEHLCIDNCSTDDTVPLLRQITASDPHVKVIVNARNFGYIRSSYHALLQADGDAVVLIASDLQDPPEMILEFVQKWEEGFKAVMAVKPVSEESKIMFRLRRLYYRIVTRISEVPLVQNATGSGLFDRAVLDVLRSIQDPYPYFRGLVCEVGFPIATVPFKQPRRVRGVSSQNFYSLYDMAMLGITKHSKVPLRLMTIAGFLLAFVSLIIAFGYLVAKLLFWNAFVLGTAPILIGIFFFGALQMMFLGLLGEYIGAIQTQVRNLPHVIEAERINF</sequence>